<accession>A0A6A6RJ80</accession>
<protein>
    <submittedName>
        <fullName evidence="2">Uncharacterized protein</fullName>
    </submittedName>
</protein>
<reference evidence="2" key="1">
    <citation type="journal article" date="2020" name="Stud. Mycol.">
        <title>101 Dothideomycetes genomes: a test case for predicting lifestyles and emergence of pathogens.</title>
        <authorList>
            <person name="Haridas S."/>
            <person name="Albert R."/>
            <person name="Binder M."/>
            <person name="Bloem J."/>
            <person name="Labutti K."/>
            <person name="Salamov A."/>
            <person name="Andreopoulos B."/>
            <person name="Baker S."/>
            <person name="Barry K."/>
            <person name="Bills G."/>
            <person name="Bluhm B."/>
            <person name="Cannon C."/>
            <person name="Castanera R."/>
            <person name="Culley D."/>
            <person name="Daum C."/>
            <person name="Ezra D."/>
            <person name="Gonzalez J."/>
            <person name="Henrissat B."/>
            <person name="Kuo A."/>
            <person name="Liang C."/>
            <person name="Lipzen A."/>
            <person name="Lutzoni F."/>
            <person name="Magnuson J."/>
            <person name="Mondo S."/>
            <person name="Nolan M."/>
            <person name="Ohm R."/>
            <person name="Pangilinan J."/>
            <person name="Park H.-J."/>
            <person name="Ramirez L."/>
            <person name="Alfaro M."/>
            <person name="Sun H."/>
            <person name="Tritt A."/>
            <person name="Yoshinaga Y."/>
            <person name="Zwiers L.-H."/>
            <person name="Turgeon B."/>
            <person name="Goodwin S."/>
            <person name="Spatafora J."/>
            <person name="Crous P."/>
            <person name="Grigoriev I."/>
        </authorList>
    </citation>
    <scope>NUCLEOTIDE SEQUENCE</scope>
    <source>
        <strain evidence="2">CBS 473.64</strain>
    </source>
</reference>
<proteinExistence type="predicted"/>
<dbReference type="InterPro" id="IPR019416">
    <property type="entry name" value="NCBP3"/>
</dbReference>
<dbReference type="GO" id="GO:0003729">
    <property type="term" value="F:mRNA binding"/>
    <property type="evidence" value="ECO:0007669"/>
    <property type="project" value="InterPro"/>
</dbReference>
<feature type="compositionally biased region" description="Basic and acidic residues" evidence="1">
    <location>
        <begin position="207"/>
        <end position="248"/>
    </location>
</feature>
<dbReference type="Pfam" id="PF10309">
    <property type="entry name" value="NCBP3"/>
    <property type="match status" value="1"/>
</dbReference>
<evidence type="ECO:0000313" key="2">
    <source>
        <dbReference type="EMBL" id="KAF2635113.1"/>
    </source>
</evidence>
<evidence type="ECO:0000313" key="3">
    <source>
        <dbReference type="Proteomes" id="UP000799753"/>
    </source>
</evidence>
<feature type="region of interest" description="Disordered" evidence="1">
    <location>
        <begin position="410"/>
        <end position="429"/>
    </location>
</feature>
<keyword evidence="3" id="KW-1185">Reference proteome</keyword>
<feature type="compositionally biased region" description="Basic and acidic residues" evidence="1">
    <location>
        <begin position="162"/>
        <end position="179"/>
    </location>
</feature>
<evidence type="ECO:0000256" key="1">
    <source>
        <dbReference type="SAM" id="MobiDB-lite"/>
    </source>
</evidence>
<feature type="region of interest" description="Disordered" evidence="1">
    <location>
        <begin position="145"/>
        <end position="391"/>
    </location>
</feature>
<name>A0A6A6RJ80_9PLEO</name>
<dbReference type="AlphaFoldDB" id="A0A6A6RJ80"/>
<sequence>MDIDMDVDYDASATFDAGAPQQIDTTTAGTVDEMPAAYFEDLSAQPTEQWPDFLNLQGVHSFDPNDPLYYAMEHCLEPRVKQTRWINDNSVNLQYYSAADAAIALQSLTDPTAGDAALILAETARKARPYSKRPEIVLTIRQANAGDQKAKGAANRSNFYKQHPDLRGDRGERRDYGRDRKPRRRSPPQRDFLDYGDDASRSQRRSGSGDDRMRDDSDYDNRRNRRNDNRERNEFRDKNSRFQKDTDSYRPGTRSPRESRFGRLRGRSASPGSGDDGDGRYGFTEQGTNTRSRYRSRSRSRSRHNNRRRRDVSGERWEHDRATFGEQETTPGRWTKDHGSHHRRSDAFDDSRGSLLERMTKDGKPLAPQSRPLASRITRDGDDDGESYGRLKDDYDFHAAEFDEPAPRDLASRISRDDDGIQIRGRGNDGINIRGASGFSIRGVAGGN</sequence>
<feature type="compositionally biased region" description="Basic and acidic residues" evidence="1">
    <location>
        <begin position="311"/>
        <end position="323"/>
    </location>
</feature>
<dbReference type="OrthoDB" id="422106at2759"/>
<organism evidence="2 3">
    <name type="scientific">Massarina eburnea CBS 473.64</name>
    <dbReference type="NCBI Taxonomy" id="1395130"/>
    <lineage>
        <taxon>Eukaryota</taxon>
        <taxon>Fungi</taxon>
        <taxon>Dikarya</taxon>
        <taxon>Ascomycota</taxon>
        <taxon>Pezizomycotina</taxon>
        <taxon>Dothideomycetes</taxon>
        <taxon>Pleosporomycetidae</taxon>
        <taxon>Pleosporales</taxon>
        <taxon>Massarineae</taxon>
        <taxon>Massarinaceae</taxon>
        <taxon>Massarina</taxon>
    </lineage>
</organism>
<feature type="compositionally biased region" description="Basic residues" evidence="1">
    <location>
        <begin position="292"/>
        <end position="310"/>
    </location>
</feature>
<dbReference type="Proteomes" id="UP000799753">
    <property type="component" value="Unassembled WGS sequence"/>
</dbReference>
<gene>
    <name evidence="2" type="ORF">P280DRAFT_523406</name>
</gene>
<feature type="compositionally biased region" description="Basic and acidic residues" evidence="1">
    <location>
        <begin position="410"/>
        <end position="421"/>
    </location>
</feature>
<dbReference type="EMBL" id="MU006810">
    <property type="protein sequence ID" value="KAF2635113.1"/>
    <property type="molecule type" value="Genomic_DNA"/>
</dbReference>
<dbReference type="GO" id="GO:0000340">
    <property type="term" value="F:RNA 7-methylguanosine cap binding"/>
    <property type="evidence" value="ECO:0007669"/>
    <property type="project" value="InterPro"/>
</dbReference>